<accession>E9HE80</accession>
<dbReference type="AlphaFoldDB" id="E9HE80"/>
<dbReference type="InParanoid" id="E9HE80"/>
<evidence type="ECO:0000313" key="2">
    <source>
        <dbReference type="Proteomes" id="UP000000305"/>
    </source>
</evidence>
<dbReference type="KEGG" id="dpx:DAPPUDRAFT_257793"/>
<proteinExistence type="predicted"/>
<name>E9HE80_DAPPU</name>
<evidence type="ECO:0000313" key="1">
    <source>
        <dbReference type="EMBL" id="EFX69970.1"/>
    </source>
</evidence>
<dbReference type="EMBL" id="GL732627">
    <property type="protein sequence ID" value="EFX69970.1"/>
    <property type="molecule type" value="Genomic_DNA"/>
</dbReference>
<dbReference type="Proteomes" id="UP000000305">
    <property type="component" value="Unassembled WGS sequence"/>
</dbReference>
<dbReference type="HOGENOM" id="CLU_2457026_0_0_1"/>
<gene>
    <name evidence="1" type="ORF">DAPPUDRAFT_257793</name>
</gene>
<sequence length="89" mass="10287">MDTLQRSKAQVKRHFGTKIREIDTALADETTSEVRLKTLQAQIKQKWETMEKAYTEIQKLVADTNGDAASLSVLDKEMDEREEMQDAWI</sequence>
<organism evidence="1 2">
    <name type="scientific">Daphnia pulex</name>
    <name type="common">Water flea</name>
    <dbReference type="NCBI Taxonomy" id="6669"/>
    <lineage>
        <taxon>Eukaryota</taxon>
        <taxon>Metazoa</taxon>
        <taxon>Ecdysozoa</taxon>
        <taxon>Arthropoda</taxon>
        <taxon>Crustacea</taxon>
        <taxon>Branchiopoda</taxon>
        <taxon>Diplostraca</taxon>
        <taxon>Cladocera</taxon>
        <taxon>Anomopoda</taxon>
        <taxon>Daphniidae</taxon>
        <taxon>Daphnia</taxon>
    </lineage>
</organism>
<keyword evidence="2" id="KW-1185">Reference proteome</keyword>
<protein>
    <submittedName>
        <fullName evidence="1">Uncharacterized protein</fullName>
    </submittedName>
</protein>
<reference evidence="1 2" key="1">
    <citation type="journal article" date="2011" name="Science">
        <title>The ecoresponsive genome of Daphnia pulex.</title>
        <authorList>
            <person name="Colbourne J.K."/>
            <person name="Pfrender M.E."/>
            <person name="Gilbert D."/>
            <person name="Thomas W.K."/>
            <person name="Tucker A."/>
            <person name="Oakley T.H."/>
            <person name="Tokishita S."/>
            <person name="Aerts A."/>
            <person name="Arnold G.J."/>
            <person name="Basu M.K."/>
            <person name="Bauer D.J."/>
            <person name="Caceres C.E."/>
            <person name="Carmel L."/>
            <person name="Casola C."/>
            <person name="Choi J.H."/>
            <person name="Detter J.C."/>
            <person name="Dong Q."/>
            <person name="Dusheyko S."/>
            <person name="Eads B.D."/>
            <person name="Frohlich T."/>
            <person name="Geiler-Samerotte K.A."/>
            <person name="Gerlach D."/>
            <person name="Hatcher P."/>
            <person name="Jogdeo S."/>
            <person name="Krijgsveld J."/>
            <person name="Kriventseva E.V."/>
            <person name="Kultz D."/>
            <person name="Laforsch C."/>
            <person name="Lindquist E."/>
            <person name="Lopez J."/>
            <person name="Manak J.R."/>
            <person name="Muller J."/>
            <person name="Pangilinan J."/>
            <person name="Patwardhan R.P."/>
            <person name="Pitluck S."/>
            <person name="Pritham E.J."/>
            <person name="Rechtsteiner A."/>
            <person name="Rho M."/>
            <person name="Rogozin I.B."/>
            <person name="Sakarya O."/>
            <person name="Salamov A."/>
            <person name="Schaack S."/>
            <person name="Shapiro H."/>
            <person name="Shiga Y."/>
            <person name="Skalitzky C."/>
            <person name="Smith Z."/>
            <person name="Souvorov A."/>
            <person name="Sung W."/>
            <person name="Tang Z."/>
            <person name="Tsuchiya D."/>
            <person name="Tu H."/>
            <person name="Vos H."/>
            <person name="Wang M."/>
            <person name="Wolf Y.I."/>
            <person name="Yamagata H."/>
            <person name="Yamada T."/>
            <person name="Ye Y."/>
            <person name="Shaw J.R."/>
            <person name="Andrews J."/>
            <person name="Crease T.J."/>
            <person name="Tang H."/>
            <person name="Lucas S.M."/>
            <person name="Robertson H.M."/>
            <person name="Bork P."/>
            <person name="Koonin E.V."/>
            <person name="Zdobnov E.M."/>
            <person name="Grigoriev I.V."/>
            <person name="Lynch M."/>
            <person name="Boore J.L."/>
        </authorList>
    </citation>
    <scope>NUCLEOTIDE SEQUENCE [LARGE SCALE GENOMIC DNA]</scope>
</reference>